<dbReference type="Gene3D" id="3.20.20.80">
    <property type="entry name" value="Glycosidases"/>
    <property type="match status" value="1"/>
</dbReference>
<evidence type="ECO:0000313" key="1">
    <source>
        <dbReference type="EMBL" id="QRV02808.1"/>
    </source>
</evidence>
<protein>
    <submittedName>
        <fullName evidence="1">Uncharacterized protein</fullName>
    </submittedName>
</protein>
<dbReference type="InterPro" id="IPR017853">
    <property type="entry name" value="GH"/>
</dbReference>
<name>A0ABX7II45_9ACTO</name>
<proteinExistence type="predicted"/>
<organism evidence="1 2">
    <name type="scientific">Arcanobacterium phocisimile</name>
    <dbReference type="NCBI Taxonomy" id="1302235"/>
    <lineage>
        <taxon>Bacteria</taxon>
        <taxon>Bacillati</taxon>
        <taxon>Actinomycetota</taxon>
        <taxon>Actinomycetes</taxon>
        <taxon>Actinomycetales</taxon>
        <taxon>Actinomycetaceae</taxon>
        <taxon>Arcanobacterium</taxon>
    </lineage>
</organism>
<dbReference type="Proteomes" id="UP000602653">
    <property type="component" value="Chromosome"/>
</dbReference>
<keyword evidence="2" id="KW-1185">Reference proteome</keyword>
<dbReference type="SUPFAM" id="SSF51445">
    <property type="entry name" value="(Trans)glycosidases"/>
    <property type="match status" value="1"/>
</dbReference>
<sequence length="100" mass="11455">MKSRGFIPRVWNDGMLRAHVVPLDPDVILTWWTNWHVQMRPLASALEADYRVVNFNDSLLYYVLGENAGYRYPTAERLAAAGWHPGLFPQLPAKLTDCVN</sequence>
<reference evidence="1 2" key="1">
    <citation type="submission" date="2021-02" db="EMBL/GenBank/DDBJ databases">
        <title>Complete Genome Sequence of Arcanobacterium phocisimile strain DSM 26142T from a harbour seal.</title>
        <authorList>
            <person name="Borowiak M."/>
            <person name="Alssahen M."/>
            <person name="Malorny B."/>
            <person name="Laemmler C."/>
            <person name="Siebert U."/>
            <person name="Ploetz M."/>
            <person name="Abdulmawjood A."/>
        </authorList>
    </citation>
    <scope>NUCLEOTIDE SEQUENCE [LARGE SCALE GENOMIC DNA]</scope>
    <source>
        <strain evidence="1 2">DSM 26142</strain>
    </source>
</reference>
<evidence type="ECO:0000313" key="2">
    <source>
        <dbReference type="Proteomes" id="UP000602653"/>
    </source>
</evidence>
<gene>
    <name evidence="1" type="ORF">JTE88_03515</name>
</gene>
<accession>A0ABX7II45</accession>
<dbReference type="EMBL" id="CP070228">
    <property type="protein sequence ID" value="QRV02808.1"/>
    <property type="molecule type" value="Genomic_DNA"/>
</dbReference>